<dbReference type="PANTHER" id="PTHR31600:SF2">
    <property type="entry name" value="GAMETE ENRICHED GENE 10 PROTEIN-RELATED"/>
    <property type="match status" value="1"/>
</dbReference>
<evidence type="ECO:0000256" key="1">
    <source>
        <dbReference type="SAM" id="Phobius"/>
    </source>
</evidence>
<accession>A0A5J4WMZ6</accession>
<dbReference type="AlphaFoldDB" id="A0A5J4WMZ6"/>
<protein>
    <submittedName>
        <fullName evidence="2">Uncharacterized protein</fullName>
    </submittedName>
</protein>
<keyword evidence="1" id="KW-0812">Transmembrane</keyword>
<gene>
    <name evidence="2" type="ORF">EZS28_008116</name>
</gene>
<feature type="transmembrane region" description="Helical" evidence="1">
    <location>
        <begin position="480"/>
        <end position="500"/>
    </location>
</feature>
<reference evidence="2 3" key="1">
    <citation type="submission" date="2019-03" db="EMBL/GenBank/DDBJ databases">
        <title>Single cell metagenomics reveals metabolic interactions within the superorganism composed of flagellate Streblomastix strix and complex community of Bacteroidetes bacteria on its surface.</title>
        <authorList>
            <person name="Treitli S.C."/>
            <person name="Kolisko M."/>
            <person name="Husnik F."/>
            <person name="Keeling P."/>
            <person name="Hampl V."/>
        </authorList>
    </citation>
    <scope>NUCLEOTIDE SEQUENCE [LARGE SCALE GENOMIC DNA]</scope>
    <source>
        <strain evidence="2">ST1C</strain>
    </source>
</reference>
<sequence length="544" mass="62718">MIAITFEEYLRQCPLHPNRLLRNIFNNFFSGRIIEFFASVDDIGDKEAILHLKNAVQQDDMIFILKFTELTRECSSIPLERGVECFIRARLLKYGQNGSSHELSAVIFDGNEVPDYTLSPSVFCSYFGQNVLQQFKINFDEFWHQQYIPITGIFFSIDEVHEPGDIIAKIQFRITQPYVDEVNDPVILLIRKGLQQLLNIAQKYLRKGNVEILTQPESQQENMHVMNFMEFIAIKSDAFTPAQKTPLPFILPYVDYYPELVSIHLNLLDFLLFLPANQESRFNLINNSINLQFLKTSIFQTQIRIFLNLFTGLRIIQGTLFAMEKGEDDSGEESIIDYGPLLFEILQCVGLPMQEIMAWPMGPVKNFVMGVLDYMDLQFFTTTPNMSYILFSVLFALVMASVFIFIALLFVFKNGDSRVPLPLVQLLRIITNASVTFGYQPMITIIFMIVDCDFSSGKGMCDMYPEVPCWEGMQLVFNSLSLFTLVVFVPFTQFVILFLYEFDVKHDVMLAAHSGRYEFVEMACKCILTAESQWLSSYFVLRCL</sequence>
<feature type="transmembrane region" description="Helical" evidence="1">
    <location>
        <begin position="424"/>
        <end position="450"/>
    </location>
</feature>
<name>A0A5J4WMZ6_9EUKA</name>
<evidence type="ECO:0000313" key="2">
    <source>
        <dbReference type="EMBL" id="KAA6396360.1"/>
    </source>
</evidence>
<organism evidence="2 3">
    <name type="scientific">Streblomastix strix</name>
    <dbReference type="NCBI Taxonomy" id="222440"/>
    <lineage>
        <taxon>Eukaryota</taxon>
        <taxon>Metamonada</taxon>
        <taxon>Preaxostyla</taxon>
        <taxon>Oxymonadida</taxon>
        <taxon>Streblomastigidae</taxon>
        <taxon>Streblomastix</taxon>
    </lineage>
</organism>
<evidence type="ECO:0000313" key="3">
    <source>
        <dbReference type="Proteomes" id="UP000324800"/>
    </source>
</evidence>
<comment type="caution">
    <text evidence="2">The sequence shown here is derived from an EMBL/GenBank/DDBJ whole genome shotgun (WGS) entry which is preliminary data.</text>
</comment>
<dbReference type="EMBL" id="SNRW01001445">
    <property type="protein sequence ID" value="KAA6396360.1"/>
    <property type="molecule type" value="Genomic_DNA"/>
</dbReference>
<feature type="transmembrane region" description="Helical" evidence="1">
    <location>
        <begin position="388"/>
        <end position="412"/>
    </location>
</feature>
<keyword evidence="1" id="KW-0472">Membrane</keyword>
<dbReference type="InterPro" id="IPR052994">
    <property type="entry name" value="Tiny_macrocysts_regulators"/>
</dbReference>
<dbReference type="Proteomes" id="UP000324800">
    <property type="component" value="Unassembled WGS sequence"/>
</dbReference>
<feature type="non-terminal residue" evidence="2">
    <location>
        <position position="544"/>
    </location>
</feature>
<proteinExistence type="predicted"/>
<keyword evidence="1" id="KW-1133">Transmembrane helix</keyword>
<dbReference type="PANTHER" id="PTHR31600">
    <property type="entry name" value="TINY MACROCYSTS PROTEIN B-RELATED"/>
    <property type="match status" value="1"/>
</dbReference>